<feature type="transmembrane region" description="Helical" evidence="1">
    <location>
        <begin position="20"/>
        <end position="42"/>
    </location>
</feature>
<evidence type="ECO:0000313" key="3">
    <source>
        <dbReference type="Proteomes" id="UP000308430"/>
    </source>
</evidence>
<dbReference type="AlphaFoldDB" id="A0A4S4AZH3"/>
<keyword evidence="1" id="KW-0472">Membrane</keyword>
<accession>A0A4S4AZH3</accession>
<dbReference type="Proteomes" id="UP000308430">
    <property type="component" value="Unassembled WGS sequence"/>
</dbReference>
<reference evidence="2 3" key="1">
    <citation type="submission" date="2019-04" db="EMBL/GenBank/DDBJ databases">
        <title>Azoarcus nasutitermitis sp. nov. isolated from termite nest.</title>
        <authorList>
            <person name="Lin S.-Y."/>
            <person name="Hameed A."/>
            <person name="Hsu Y.-H."/>
            <person name="Young C.-C."/>
        </authorList>
    </citation>
    <scope>NUCLEOTIDE SEQUENCE [LARGE SCALE GENOMIC DNA]</scope>
    <source>
        <strain evidence="2 3">CC-YHH838</strain>
    </source>
</reference>
<name>A0A4S4AZH3_9RHOO</name>
<gene>
    <name evidence="2" type="ORF">E6C76_08260</name>
</gene>
<keyword evidence="3" id="KW-1185">Reference proteome</keyword>
<dbReference type="RefSeq" id="WP_136347769.1">
    <property type="nucleotide sequence ID" value="NZ_SSOC01000003.1"/>
</dbReference>
<keyword evidence="1" id="KW-1133">Transmembrane helix</keyword>
<evidence type="ECO:0000256" key="1">
    <source>
        <dbReference type="SAM" id="Phobius"/>
    </source>
</evidence>
<proteinExistence type="predicted"/>
<keyword evidence="1" id="KW-0812">Transmembrane</keyword>
<organism evidence="2 3">
    <name type="scientific">Pseudothauera nasutitermitis</name>
    <dbReference type="NCBI Taxonomy" id="2565930"/>
    <lineage>
        <taxon>Bacteria</taxon>
        <taxon>Pseudomonadati</taxon>
        <taxon>Pseudomonadota</taxon>
        <taxon>Betaproteobacteria</taxon>
        <taxon>Rhodocyclales</taxon>
        <taxon>Zoogloeaceae</taxon>
        <taxon>Pseudothauera</taxon>
    </lineage>
</organism>
<dbReference type="EMBL" id="SSOC01000003">
    <property type="protein sequence ID" value="THF65563.1"/>
    <property type="molecule type" value="Genomic_DNA"/>
</dbReference>
<evidence type="ECO:0000313" key="2">
    <source>
        <dbReference type="EMBL" id="THF65563.1"/>
    </source>
</evidence>
<sequence>MKYEKNKYEFYSELLGFYRFWMIVIFRFVLIFVAMLIAWPAFADSDDGEGRDEKVADGFARCAAYYFLRFAGEEDGSKKEGYLNISKSNYNFSVVFSSELYAKNATLIERDKILKEISGVDGRFIHEYATNITVKCADLLVKYMDRLKDRGVLFR</sequence>
<protein>
    <submittedName>
        <fullName evidence="2">Uncharacterized protein</fullName>
    </submittedName>
</protein>
<comment type="caution">
    <text evidence="2">The sequence shown here is derived from an EMBL/GenBank/DDBJ whole genome shotgun (WGS) entry which is preliminary data.</text>
</comment>